<protein>
    <submittedName>
        <fullName evidence="4 5">Uncharacterized protein</fullName>
    </submittedName>
</protein>
<feature type="compositionally biased region" description="Basic and acidic residues" evidence="1">
    <location>
        <begin position="46"/>
        <end position="59"/>
    </location>
</feature>
<dbReference type="Proteomes" id="UP000015101">
    <property type="component" value="Unassembled WGS sequence"/>
</dbReference>
<dbReference type="GeneID" id="20205994"/>
<reference evidence="4 6" key="2">
    <citation type="journal article" date="2013" name="Nature">
        <title>Insights into bilaterian evolution from three spiralian genomes.</title>
        <authorList>
            <person name="Simakov O."/>
            <person name="Marletaz F."/>
            <person name="Cho S.J."/>
            <person name="Edsinger-Gonzales E."/>
            <person name="Havlak P."/>
            <person name="Hellsten U."/>
            <person name="Kuo D.H."/>
            <person name="Larsson T."/>
            <person name="Lv J."/>
            <person name="Arendt D."/>
            <person name="Savage R."/>
            <person name="Osoegawa K."/>
            <person name="de Jong P."/>
            <person name="Grimwood J."/>
            <person name="Chapman J.A."/>
            <person name="Shapiro H."/>
            <person name="Aerts A."/>
            <person name="Otillar R.P."/>
            <person name="Terry A.Y."/>
            <person name="Boore J.L."/>
            <person name="Grigoriev I.V."/>
            <person name="Lindberg D.R."/>
            <person name="Seaver E.C."/>
            <person name="Weisblat D.A."/>
            <person name="Putnam N.H."/>
            <person name="Rokhsar D.S."/>
        </authorList>
    </citation>
    <scope>NUCLEOTIDE SEQUENCE</scope>
</reference>
<feature type="region of interest" description="Disordered" evidence="1">
    <location>
        <begin position="38"/>
        <end position="75"/>
    </location>
</feature>
<evidence type="ECO:0000256" key="1">
    <source>
        <dbReference type="SAM" id="MobiDB-lite"/>
    </source>
</evidence>
<feature type="signal peptide" evidence="3">
    <location>
        <begin position="1"/>
        <end position="18"/>
    </location>
</feature>
<gene>
    <name evidence="5" type="primary">20205994</name>
    <name evidence="4" type="ORF">HELRODRAFT_176857</name>
</gene>
<dbReference type="CTD" id="20205994"/>
<feature type="chain" id="PRO_5010980447" evidence="3">
    <location>
        <begin position="19"/>
        <end position="279"/>
    </location>
</feature>
<dbReference type="HOGENOM" id="CLU_998459_0_0_1"/>
<evidence type="ECO:0000313" key="6">
    <source>
        <dbReference type="Proteomes" id="UP000015101"/>
    </source>
</evidence>
<feature type="transmembrane region" description="Helical" evidence="2">
    <location>
        <begin position="235"/>
        <end position="259"/>
    </location>
</feature>
<evidence type="ECO:0000256" key="3">
    <source>
        <dbReference type="SAM" id="SignalP"/>
    </source>
</evidence>
<dbReference type="EMBL" id="AMQM01005867">
    <property type="status" value="NOT_ANNOTATED_CDS"/>
    <property type="molecule type" value="Genomic_DNA"/>
</dbReference>
<dbReference type="EMBL" id="KB097144">
    <property type="protein sequence ID" value="ESN98397.1"/>
    <property type="molecule type" value="Genomic_DNA"/>
</dbReference>
<keyword evidence="2" id="KW-0812">Transmembrane</keyword>
<accession>T1FAZ5</accession>
<evidence type="ECO:0000313" key="4">
    <source>
        <dbReference type="EMBL" id="ESN98397.1"/>
    </source>
</evidence>
<reference evidence="5" key="3">
    <citation type="submission" date="2015-06" db="UniProtKB">
        <authorList>
            <consortium name="EnsemblMetazoa"/>
        </authorList>
    </citation>
    <scope>IDENTIFICATION</scope>
</reference>
<dbReference type="KEGG" id="hro:HELRODRAFT_176857"/>
<keyword evidence="2" id="KW-1133">Transmembrane helix</keyword>
<proteinExistence type="predicted"/>
<reference evidence="6" key="1">
    <citation type="submission" date="2012-12" db="EMBL/GenBank/DDBJ databases">
        <authorList>
            <person name="Hellsten U."/>
            <person name="Grimwood J."/>
            <person name="Chapman J.A."/>
            <person name="Shapiro H."/>
            <person name="Aerts A."/>
            <person name="Otillar R.P."/>
            <person name="Terry A.Y."/>
            <person name="Boore J.L."/>
            <person name="Simakov O."/>
            <person name="Marletaz F."/>
            <person name="Cho S.-J."/>
            <person name="Edsinger-Gonzales E."/>
            <person name="Havlak P."/>
            <person name="Kuo D.-H."/>
            <person name="Larsson T."/>
            <person name="Lv J."/>
            <person name="Arendt D."/>
            <person name="Savage R."/>
            <person name="Osoegawa K."/>
            <person name="de Jong P."/>
            <person name="Lindberg D.R."/>
            <person name="Seaver E.C."/>
            <person name="Weisblat D.A."/>
            <person name="Putnam N.H."/>
            <person name="Grigoriev I.V."/>
            <person name="Rokhsar D.S."/>
        </authorList>
    </citation>
    <scope>NUCLEOTIDE SEQUENCE</scope>
</reference>
<dbReference type="RefSeq" id="XP_009023363.1">
    <property type="nucleotide sequence ID" value="XM_009025115.1"/>
</dbReference>
<organism evidence="5 6">
    <name type="scientific">Helobdella robusta</name>
    <name type="common">Californian leech</name>
    <dbReference type="NCBI Taxonomy" id="6412"/>
    <lineage>
        <taxon>Eukaryota</taxon>
        <taxon>Metazoa</taxon>
        <taxon>Spiralia</taxon>
        <taxon>Lophotrochozoa</taxon>
        <taxon>Annelida</taxon>
        <taxon>Clitellata</taxon>
        <taxon>Hirudinea</taxon>
        <taxon>Rhynchobdellida</taxon>
        <taxon>Glossiphoniidae</taxon>
        <taxon>Helobdella</taxon>
    </lineage>
</organism>
<name>T1FAZ5_HELRO</name>
<dbReference type="InParanoid" id="T1FAZ5"/>
<sequence>MEFVAISLWSCFLLVTSSRQVEVNVILPAVSNHVEEMTETSVTDSDMNHMKDSSKEETSTKTAKKKISDIEKPNKNVNRNMNILTTNHKKASKTTSNITNDQDPLAATTAAAVTSIYSQNDHRGRNILAPTNETIATKPTIGNFLATNYIIAKKLIGRNYNSHIKPNRSIHNSHIKHNRSIHNSHTNGLQTTTPSTTSTTDFYFHFSENYLINRNFVQNKPAASPNPIQETESYLFLYLIVGFLLIALVIGVIFCCFGMKESDKALARGHRTRGQENNH</sequence>
<keyword evidence="6" id="KW-1185">Reference proteome</keyword>
<dbReference type="AlphaFoldDB" id="T1FAZ5"/>
<keyword evidence="3" id="KW-0732">Signal</keyword>
<evidence type="ECO:0000256" key="2">
    <source>
        <dbReference type="SAM" id="Phobius"/>
    </source>
</evidence>
<dbReference type="EnsemblMetazoa" id="HelroT176857">
    <property type="protein sequence ID" value="HelroP176857"/>
    <property type="gene ID" value="HelroG176857"/>
</dbReference>
<evidence type="ECO:0000313" key="5">
    <source>
        <dbReference type="EnsemblMetazoa" id="HelroP176857"/>
    </source>
</evidence>
<keyword evidence="2" id="KW-0472">Membrane</keyword>